<gene>
    <name evidence="2" type="ORF">SAMN05421877_107184</name>
</gene>
<proteinExistence type="predicted"/>
<dbReference type="AlphaFoldDB" id="A0A1H5ZVE4"/>
<evidence type="ECO:0000313" key="2">
    <source>
        <dbReference type="EMBL" id="SEG39755.1"/>
    </source>
</evidence>
<dbReference type="RefSeq" id="WP_103906616.1">
    <property type="nucleotide sequence ID" value="NZ_CP049246.1"/>
</dbReference>
<dbReference type="EMBL" id="FNUT01000007">
    <property type="protein sequence ID" value="SEG39755.1"/>
    <property type="molecule type" value="Genomic_DNA"/>
</dbReference>
<keyword evidence="3" id="KW-1185">Reference proteome</keyword>
<keyword evidence="1" id="KW-0472">Membrane</keyword>
<reference evidence="3" key="1">
    <citation type="submission" date="2016-10" db="EMBL/GenBank/DDBJ databases">
        <authorList>
            <person name="Varghese N."/>
            <person name="Submissions S."/>
        </authorList>
    </citation>
    <scope>NUCLEOTIDE SEQUENCE [LARGE SCALE GENOMIC DNA]</scope>
    <source>
        <strain evidence="3">DSM 22361</strain>
    </source>
</reference>
<evidence type="ECO:0000313" key="3">
    <source>
        <dbReference type="Proteomes" id="UP000236731"/>
    </source>
</evidence>
<feature type="transmembrane region" description="Helical" evidence="1">
    <location>
        <begin position="12"/>
        <end position="30"/>
    </location>
</feature>
<protein>
    <recommendedName>
        <fullName evidence="4">Phospholipase_D-nuclease N-terminal</fullName>
    </recommendedName>
</protein>
<dbReference type="Proteomes" id="UP000236731">
    <property type="component" value="Unassembled WGS sequence"/>
</dbReference>
<feature type="transmembrane region" description="Helical" evidence="1">
    <location>
        <begin position="67"/>
        <end position="87"/>
    </location>
</feature>
<evidence type="ECO:0008006" key="4">
    <source>
        <dbReference type="Google" id="ProtNLM"/>
    </source>
</evidence>
<evidence type="ECO:0000256" key="1">
    <source>
        <dbReference type="SAM" id="Phobius"/>
    </source>
</evidence>
<feature type="transmembrane region" description="Helical" evidence="1">
    <location>
        <begin position="36"/>
        <end position="55"/>
    </location>
</feature>
<accession>A0A1H5ZVE4</accession>
<keyword evidence="1" id="KW-0812">Transmembrane</keyword>
<name>A0A1H5ZVE4_9SPHI</name>
<sequence length="101" mass="11616">MNKLFLQTKQAFLFSLAFYIFSLLFLLLKIGFAPILLSIAMLVSLIWVVLVLLEIIKSTRISDGERLLLVLFVIVGNIIAGIVYFYFVRERVTGYKVIKKK</sequence>
<keyword evidence="1" id="KW-1133">Transmembrane helix</keyword>
<dbReference type="OrthoDB" id="714196at2"/>
<organism evidence="2 3">
    <name type="scientific">Sphingobacterium lactis</name>
    <dbReference type="NCBI Taxonomy" id="797291"/>
    <lineage>
        <taxon>Bacteria</taxon>
        <taxon>Pseudomonadati</taxon>
        <taxon>Bacteroidota</taxon>
        <taxon>Sphingobacteriia</taxon>
        <taxon>Sphingobacteriales</taxon>
        <taxon>Sphingobacteriaceae</taxon>
        <taxon>Sphingobacterium</taxon>
    </lineage>
</organism>